<dbReference type="Proteomes" id="UP000005808">
    <property type="component" value="Unassembled WGS sequence"/>
</dbReference>
<dbReference type="PATRIC" id="fig|1127483.3.peg.5375"/>
<reference evidence="1 2" key="1">
    <citation type="journal article" date="2012" name="J. Bacteriol.">
        <title>De Novo Genome Project of Cupriavidus basilensis OR16.</title>
        <authorList>
            <person name="Cserhati M."/>
            <person name="Kriszt B."/>
            <person name="Szoboszlay S."/>
            <person name="Toth A."/>
            <person name="Szabo I."/>
            <person name="Tancsics A."/>
            <person name="Nagy I."/>
            <person name="Horvath B."/>
            <person name="Nagy I."/>
            <person name="Kukolya J."/>
        </authorList>
    </citation>
    <scope>NUCLEOTIDE SEQUENCE [LARGE SCALE GENOMIC DNA]</scope>
    <source>
        <strain evidence="1 2">OR16</strain>
    </source>
</reference>
<dbReference type="RefSeq" id="WP_006160871.1">
    <property type="nucleotide sequence ID" value="NZ_AHJE01000069.1"/>
</dbReference>
<dbReference type="Gene3D" id="3.40.50.300">
    <property type="entry name" value="P-loop containing nucleotide triphosphate hydrolases"/>
    <property type="match status" value="1"/>
</dbReference>
<sequence length="239" mass="26778">MLIGLCGRPGSGQDLITNYLASGRHAFHIATFDAPLRHMIQACTGINEAHFGPAKLNNVIPALGKSPAQLLQTLRESWNRAPMDPDVLVRYLAEALDRLDGRDVLIPDVATQAEAEFIQAHGGRLIRVVSRSGPGADRLIKRAWIDLELEVGEHPDWLYLWAKKLWWVDGLRHSLMTKVRRIRRDGNQQTRFAQLLAAMANMKVHTIEFASQAAQPPKPCLGTSIEEVPFNDQYPVHRT</sequence>
<dbReference type="AlphaFoldDB" id="H1SB44"/>
<proteinExistence type="predicted"/>
<name>H1SB44_9BURK</name>
<dbReference type="GO" id="GO:0016301">
    <property type="term" value="F:kinase activity"/>
    <property type="evidence" value="ECO:0007669"/>
    <property type="project" value="UniProtKB-KW"/>
</dbReference>
<dbReference type="InterPro" id="IPR027417">
    <property type="entry name" value="P-loop_NTPase"/>
</dbReference>
<gene>
    <name evidence="1" type="ORF">OR16_26913</name>
</gene>
<accession>H1SB44</accession>
<keyword evidence="1" id="KW-0808">Transferase</keyword>
<dbReference type="OrthoDB" id="5401711at2"/>
<protein>
    <submittedName>
        <fullName evidence="1">Deoxynucleotide monophosphate kinase</fullName>
    </submittedName>
</protein>
<organism evidence="1 2">
    <name type="scientific">Cupriavidus basilensis OR16</name>
    <dbReference type="NCBI Taxonomy" id="1127483"/>
    <lineage>
        <taxon>Bacteria</taxon>
        <taxon>Pseudomonadati</taxon>
        <taxon>Pseudomonadota</taxon>
        <taxon>Betaproteobacteria</taxon>
        <taxon>Burkholderiales</taxon>
        <taxon>Burkholderiaceae</taxon>
        <taxon>Cupriavidus</taxon>
    </lineage>
</organism>
<evidence type="ECO:0000313" key="1">
    <source>
        <dbReference type="EMBL" id="EHP40282.1"/>
    </source>
</evidence>
<comment type="caution">
    <text evidence="1">The sequence shown here is derived from an EMBL/GenBank/DDBJ whole genome shotgun (WGS) entry which is preliminary data.</text>
</comment>
<evidence type="ECO:0000313" key="2">
    <source>
        <dbReference type="Proteomes" id="UP000005808"/>
    </source>
</evidence>
<dbReference type="EMBL" id="AHJE01000069">
    <property type="protein sequence ID" value="EHP40282.1"/>
    <property type="molecule type" value="Genomic_DNA"/>
</dbReference>
<keyword evidence="1" id="KW-0418">Kinase</keyword>